<dbReference type="GO" id="GO:0008168">
    <property type="term" value="F:methyltransferase activity"/>
    <property type="evidence" value="ECO:0007669"/>
    <property type="project" value="UniProtKB-KW"/>
</dbReference>
<dbReference type="GO" id="GO:0005737">
    <property type="term" value="C:cytoplasm"/>
    <property type="evidence" value="ECO:0007669"/>
    <property type="project" value="TreeGrafter"/>
</dbReference>
<dbReference type="EMBL" id="UYSG01003290">
    <property type="protein sequence ID" value="VDL58048.1"/>
    <property type="molecule type" value="Genomic_DNA"/>
</dbReference>
<dbReference type="OrthoDB" id="5945798at2759"/>
<reference evidence="5 6" key="2">
    <citation type="submission" date="2018-11" db="EMBL/GenBank/DDBJ databases">
        <authorList>
            <consortium name="Pathogen Informatics"/>
        </authorList>
    </citation>
    <scope>NUCLEOTIDE SEQUENCE [LARGE SCALE GENOMIC DNA]</scope>
</reference>
<dbReference type="AlphaFoldDB" id="A0A0R3SLB7"/>
<feature type="repeat" description="TPR" evidence="4">
    <location>
        <begin position="12"/>
        <end position="45"/>
    </location>
</feature>
<protein>
    <submittedName>
        <fullName evidence="7">TPR_REGION domain-containing protein</fullName>
    </submittedName>
</protein>
<dbReference type="WBParaSite" id="HDID_0000573201-mRNA-1">
    <property type="protein sequence ID" value="HDID_0000573201-mRNA-1"/>
    <property type="gene ID" value="HDID_0000573201"/>
</dbReference>
<evidence type="ECO:0000256" key="1">
    <source>
        <dbReference type="ARBA" id="ARBA00022603"/>
    </source>
</evidence>
<proteinExistence type="predicted"/>
<dbReference type="STRING" id="6216.A0A0R3SLB7"/>
<dbReference type="GO" id="GO:0005634">
    <property type="term" value="C:nucleus"/>
    <property type="evidence" value="ECO:0007669"/>
    <property type="project" value="TreeGrafter"/>
</dbReference>
<accession>A0A0R3SLB7</accession>
<keyword evidence="2" id="KW-0808">Transferase</keyword>
<dbReference type="GO" id="GO:0032259">
    <property type="term" value="P:methylation"/>
    <property type="evidence" value="ECO:0007669"/>
    <property type="project" value="UniProtKB-KW"/>
</dbReference>
<evidence type="ECO:0000313" key="7">
    <source>
        <dbReference type="WBParaSite" id="HDID_0000573201-mRNA-1"/>
    </source>
</evidence>
<evidence type="ECO:0000256" key="3">
    <source>
        <dbReference type="ARBA" id="ARBA00022691"/>
    </source>
</evidence>
<keyword evidence="4" id="KW-0802">TPR repeat</keyword>
<dbReference type="GO" id="GO:0042826">
    <property type="term" value="F:histone deacetylase binding"/>
    <property type="evidence" value="ECO:0007669"/>
    <property type="project" value="TreeGrafter"/>
</dbReference>
<dbReference type="InterPro" id="IPR019734">
    <property type="entry name" value="TPR_rpt"/>
</dbReference>
<keyword evidence="3" id="KW-0949">S-adenosyl-L-methionine</keyword>
<organism evidence="7">
    <name type="scientific">Hymenolepis diminuta</name>
    <name type="common">Rat tapeworm</name>
    <dbReference type="NCBI Taxonomy" id="6216"/>
    <lineage>
        <taxon>Eukaryota</taxon>
        <taxon>Metazoa</taxon>
        <taxon>Spiralia</taxon>
        <taxon>Lophotrochozoa</taxon>
        <taxon>Platyhelminthes</taxon>
        <taxon>Cestoda</taxon>
        <taxon>Eucestoda</taxon>
        <taxon>Cyclophyllidea</taxon>
        <taxon>Hymenolepididae</taxon>
        <taxon>Hymenolepis</taxon>
    </lineage>
</organism>
<evidence type="ECO:0000313" key="6">
    <source>
        <dbReference type="Proteomes" id="UP000274504"/>
    </source>
</evidence>
<dbReference type="PANTHER" id="PTHR46165">
    <property type="entry name" value="SET AND MYND DOMAIN-CONTAINING PROTEIN 4"/>
    <property type="match status" value="1"/>
</dbReference>
<dbReference type="InterPro" id="IPR052097">
    <property type="entry name" value="SET-MYND_domain_protein"/>
</dbReference>
<dbReference type="PANTHER" id="PTHR46165:SF2">
    <property type="entry name" value="SET AND MYND DOMAIN-CONTAINING PROTEIN 4"/>
    <property type="match status" value="1"/>
</dbReference>
<keyword evidence="1" id="KW-0489">Methyltransferase</keyword>
<name>A0A0R3SLB7_HYMDI</name>
<evidence type="ECO:0000256" key="2">
    <source>
        <dbReference type="ARBA" id="ARBA00022679"/>
    </source>
</evidence>
<evidence type="ECO:0000313" key="5">
    <source>
        <dbReference type="EMBL" id="VDL58048.1"/>
    </source>
</evidence>
<gene>
    <name evidence="5" type="ORF">HDID_LOCUS5730</name>
</gene>
<dbReference type="PROSITE" id="PS50005">
    <property type="entry name" value="TPR"/>
    <property type="match status" value="1"/>
</dbReference>
<evidence type="ECO:0000256" key="4">
    <source>
        <dbReference type="PROSITE-ProRule" id="PRU00339"/>
    </source>
</evidence>
<dbReference type="SMART" id="SM00028">
    <property type="entry name" value="TPR"/>
    <property type="match status" value="1"/>
</dbReference>
<sequence length="275" mass="31093">MDVVPQSKADLVKLLTCLGHCHMHKGSIAKAVKNFEKALEINEINGKAEYECLRECASKGLVECRKIDESKPIGVSISLWRHFSPNTPKLSLNEKLINRKGRRPLTATDGSLRLKYTGPEVGWTLETTRDVEAGEFLIIEKAYAISFRRRRTKYCYNCFRRRLNLIPCAGCPHFGFCSKSCAEISVKKCKMTSTRINRHLYDCKGLLPCILLNQFTFLKDSCSKVTDLSILAQSAFMCIANTDPHILLDYICSTGDYKVTSFVKLTSFINPNTFI</sequence>
<dbReference type="InterPro" id="IPR011990">
    <property type="entry name" value="TPR-like_helical_dom_sf"/>
</dbReference>
<dbReference type="Proteomes" id="UP000274504">
    <property type="component" value="Unassembled WGS sequence"/>
</dbReference>
<reference evidence="7" key="1">
    <citation type="submission" date="2017-02" db="UniProtKB">
        <authorList>
            <consortium name="WormBaseParasite"/>
        </authorList>
    </citation>
    <scope>IDENTIFICATION</scope>
</reference>
<dbReference type="Gene3D" id="1.25.40.10">
    <property type="entry name" value="Tetratricopeptide repeat domain"/>
    <property type="match status" value="1"/>
</dbReference>